<comment type="caution">
    <text evidence="3">The sequence shown here is derived from an EMBL/GenBank/DDBJ whole genome shotgun (WGS) entry which is preliminary data.</text>
</comment>
<evidence type="ECO:0000256" key="1">
    <source>
        <dbReference type="SAM" id="Coils"/>
    </source>
</evidence>
<accession>A0A8H6I7Z6</accession>
<feature type="compositionally biased region" description="Polar residues" evidence="2">
    <location>
        <begin position="407"/>
        <end position="419"/>
    </location>
</feature>
<feature type="compositionally biased region" description="Low complexity" evidence="2">
    <location>
        <begin position="899"/>
        <end position="917"/>
    </location>
</feature>
<keyword evidence="4" id="KW-1185">Reference proteome</keyword>
<feature type="compositionally biased region" description="Polar residues" evidence="2">
    <location>
        <begin position="617"/>
        <end position="656"/>
    </location>
</feature>
<feature type="compositionally biased region" description="Low complexity" evidence="2">
    <location>
        <begin position="1056"/>
        <end position="1065"/>
    </location>
</feature>
<feature type="region of interest" description="Disordered" evidence="2">
    <location>
        <begin position="336"/>
        <end position="356"/>
    </location>
</feature>
<dbReference type="OrthoDB" id="5599269at2759"/>
<feature type="compositionally biased region" description="Polar residues" evidence="2">
    <location>
        <begin position="544"/>
        <end position="554"/>
    </location>
</feature>
<sequence>MFKTAASRLAHNTTIPVLGGNQDLRPLQDLITSEKTVIIALQKLSTDYSKAAETLRTWGQTEGDDLGDILSASTTLLLHFSSALSQYAAHGHTIREHLKAIRSREEALDELRRRRRTVHKKADDADKKLHKMSPEHKNLDTQTELLHRLQDEIRTLDSEIMTEEAFLGDFKRSTTRTWLGLKFGGLLECAERGTIIGEYGKLLVAEIPEDVTQPGMPRNLYYGHSKINSLVNEATRCVNEVSLSEPGVPRTPLPLPPKEHHTGQYTPMSPASDYPTQLPGQFPPSINTLPNSMAPRLPALDTPLSDTPVDDFGMRNDGIASAKFATFPVKMRQDSLPAHPMPFSSQAPPSLNTRSELGDSFSLSIVEALEGKKDSLGEEKNVWRGRLSGGEPSPATAPPTAAETGTNPWATPPGQSQTLDEPKRDRSVSQISDNDDALLAYMTSMDAETSSISDNEGPNQGPGEAGSSKNAEKPFRPVSHKVQVENEDLVSQVKKKQSIPRIPPPVFDPEEGKEDAEKAQRALDAAAARELTRDLDLSGFTPPKINSISPAGDSSTKDEEEQGRSRSNTMDVPSSVGHTTEMTHEVSNESSLSVLAPPSAPFAQRVVSPHPFPAGETQHQPRTAAQAYAQSYHLQDGPSPSANPPTAAQVYAQSFQTSSTPAAPAASPLHQTNVVNNGYPAQDTYRAASPTSQLPPRLQALQQPSGESPPRFQGTRTGSSPLPPRFQQQSPPYLDSATQSQDDSRFSGGKYASLPADPEESRSSIETPYRTPMEYPSSAMGSPRLSNPVSSPTPPPASNAPAPAGSPPKSVTTGSPYQAPPAPAWLQASSASGNASPVSGSSSPLATTRTISAAAFKRPQPLPSSSLDSYGGNITLRGLPTSPHPPQQIHLGGGSGVSPAPQQAPAQQQQPYQQQQQSTGSYGTPVGGIFQPPAGYGGSGAPSPLPNTGTTYPYQQQPPQSQPQSQSPPQQLLPGQPQYRPNHRSRVSRDLPPPPPGAAPARPETEYDYGFDISAYQDGDTGSPLSSEFPAGAGGAGVGAGARRPVSGTLYGGGSAQYQQQGQQGPPSPQYGSGGPPGGAPQPGYGQTGAYGRYDQGLR</sequence>
<dbReference type="Pfam" id="PF13805">
    <property type="entry name" value="Pil1"/>
    <property type="match status" value="1"/>
</dbReference>
<feature type="region of interest" description="Disordered" evidence="2">
    <location>
        <begin position="377"/>
        <end position="431"/>
    </location>
</feature>
<evidence type="ECO:0000313" key="3">
    <source>
        <dbReference type="EMBL" id="KAF6760588.1"/>
    </source>
</evidence>
<reference evidence="3 4" key="1">
    <citation type="submission" date="2020-07" db="EMBL/GenBank/DDBJ databases">
        <title>Comparative genomics of pyrophilous fungi reveals a link between fire events and developmental genes.</title>
        <authorList>
            <consortium name="DOE Joint Genome Institute"/>
            <person name="Steindorff A.S."/>
            <person name="Carver A."/>
            <person name="Calhoun S."/>
            <person name="Stillman K."/>
            <person name="Liu H."/>
            <person name="Lipzen A."/>
            <person name="Pangilinan J."/>
            <person name="Labutti K."/>
            <person name="Bruns T.D."/>
            <person name="Grigoriev I.V."/>
        </authorList>
    </citation>
    <scope>NUCLEOTIDE SEQUENCE [LARGE SCALE GENOMIC DNA]</scope>
    <source>
        <strain evidence="3 4">CBS 144469</strain>
    </source>
</reference>
<dbReference type="EMBL" id="JACGCI010000012">
    <property type="protein sequence ID" value="KAF6760588.1"/>
    <property type="molecule type" value="Genomic_DNA"/>
</dbReference>
<dbReference type="GO" id="GO:0070941">
    <property type="term" value="P:eisosome assembly"/>
    <property type="evidence" value="ECO:0007669"/>
    <property type="project" value="TreeGrafter"/>
</dbReference>
<feature type="compositionally biased region" description="Low complexity" evidence="2">
    <location>
        <begin position="952"/>
        <end position="979"/>
    </location>
</feature>
<gene>
    <name evidence="3" type="ORF">DFP72DRAFT_959874</name>
</gene>
<evidence type="ECO:0000256" key="2">
    <source>
        <dbReference type="SAM" id="MobiDB-lite"/>
    </source>
</evidence>
<feature type="compositionally biased region" description="Low complexity" evidence="2">
    <location>
        <begin position="828"/>
        <end position="846"/>
    </location>
</feature>
<dbReference type="GO" id="GO:0008289">
    <property type="term" value="F:lipid binding"/>
    <property type="evidence" value="ECO:0007669"/>
    <property type="project" value="TreeGrafter"/>
</dbReference>
<dbReference type="InterPro" id="IPR028245">
    <property type="entry name" value="PIL1/LSP1"/>
</dbReference>
<dbReference type="Gene3D" id="1.20.1270.60">
    <property type="entry name" value="Arfaptin homology (AH) domain/BAR domain"/>
    <property type="match status" value="1"/>
</dbReference>
<organism evidence="3 4">
    <name type="scientific">Ephemerocybe angulata</name>
    <dbReference type="NCBI Taxonomy" id="980116"/>
    <lineage>
        <taxon>Eukaryota</taxon>
        <taxon>Fungi</taxon>
        <taxon>Dikarya</taxon>
        <taxon>Basidiomycota</taxon>
        <taxon>Agaricomycotina</taxon>
        <taxon>Agaricomycetes</taxon>
        <taxon>Agaricomycetidae</taxon>
        <taxon>Agaricales</taxon>
        <taxon>Agaricineae</taxon>
        <taxon>Psathyrellaceae</taxon>
        <taxon>Ephemerocybe</taxon>
    </lineage>
</organism>
<dbReference type="PANTHER" id="PTHR31962">
    <property type="entry name" value="SPHINGOLIPID LONG CHAIN BASE-RESPONSIVE PROTEIN PIL1"/>
    <property type="match status" value="1"/>
</dbReference>
<feature type="compositionally biased region" description="Low complexity" evidence="2">
    <location>
        <begin position="694"/>
        <end position="704"/>
    </location>
</feature>
<dbReference type="Proteomes" id="UP000521943">
    <property type="component" value="Unassembled WGS sequence"/>
</dbReference>
<proteinExistence type="predicted"/>
<keyword evidence="1" id="KW-0175">Coiled coil</keyword>
<feature type="compositionally biased region" description="Polar residues" evidence="2">
    <location>
        <begin position="447"/>
        <end position="458"/>
    </location>
</feature>
<dbReference type="GO" id="GO:0006897">
    <property type="term" value="P:endocytosis"/>
    <property type="evidence" value="ECO:0007669"/>
    <property type="project" value="TreeGrafter"/>
</dbReference>
<feature type="compositionally biased region" description="Polar residues" evidence="2">
    <location>
        <begin position="714"/>
        <end position="741"/>
    </location>
</feature>
<dbReference type="InterPro" id="IPR027267">
    <property type="entry name" value="AH/BAR_dom_sf"/>
</dbReference>
<evidence type="ECO:0000313" key="4">
    <source>
        <dbReference type="Proteomes" id="UP000521943"/>
    </source>
</evidence>
<feature type="compositionally biased region" description="Low complexity" evidence="2">
    <location>
        <begin position="799"/>
        <end position="810"/>
    </location>
</feature>
<protein>
    <submittedName>
        <fullName evidence="3">Eisosome component PIL1-domain-containing protein</fullName>
    </submittedName>
</protein>
<feature type="compositionally biased region" description="Low complexity" evidence="2">
    <location>
        <begin position="389"/>
        <end position="406"/>
    </location>
</feature>
<feature type="region of interest" description="Disordered" evidence="2">
    <location>
        <begin position="447"/>
        <end position="1099"/>
    </location>
</feature>
<feature type="region of interest" description="Disordered" evidence="2">
    <location>
        <begin position="243"/>
        <end position="262"/>
    </location>
</feature>
<dbReference type="GO" id="GO:0005886">
    <property type="term" value="C:plasma membrane"/>
    <property type="evidence" value="ECO:0007669"/>
    <property type="project" value="TreeGrafter"/>
</dbReference>
<feature type="coiled-coil region" evidence="1">
    <location>
        <begin position="94"/>
        <end position="159"/>
    </location>
</feature>
<dbReference type="AlphaFoldDB" id="A0A8H6I7Z6"/>
<feature type="compositionally biased region" description="Polar residues" evidence="2">
    <location>
        <begin position="565"/>
        <end position="580"/>
    </location>
</feature>
<name>A0A8H6I7Z6_9AGAR</name>
<feature type="compositionally biased region" description="Polar residues" evidence="2">
    <location>
        <begin position="343"/>
        <end position="355"/>
    </location>
</feature>
<feature type="compositionally biased region" description="Low complexity" evidence="2">
    <location>
        <begin position="657"/>
        <end position="668"/>
    </location>
</feature>
<dbReference type="GO" id="GO:0036286">
    <property type="term" value="C:eisosome filament"/>
    <property type="evidence" value="ECO:0007669"/>
    <property type="project" value="TreeGrafter"/>
</dbReference>
<dbReference type="PANTHER" id="PTHR31962:SF6">
    <property type="entry name" value="EISOSOME COMPONENT PIL1-DOMAIN-CONTAINING PROTEIN"/>
    <property type="match status" value="1"/>
</dbReference>